<evidence type="ECO:0000313" key="4">
    <source>
        <dbReference type="Proteomes" id="UP000282971"/>
    </source>
</evidence>
<dbReference type="NCBIfam" id="NF005451">
    <property type="entry name" value="PRK07044.1"/>
    <property type="match status" value="1"/>
</dbReference>
<gene>
    <name evidence="3" type="ORF">EOD43_14195</name>
</gene>
<dbReference type="InterPro" id="IPR051017">
    <property type="entry name" value="Aldolase-II_Adducin_sf"/>
</dbReference>
<evidence type="ECO:0000259" key="2">
    <source>
        <dbReference type="SMART" id="SM01007"/>
    </source>
</evidence>
<dbReference type="OrthoDB" id="5291399at2"/>
<dbReference type="Pfam" id="PF00596">
    <property type="entry name" value="Aldolase_II"/>
    <property type="match status" value="1"/>
</dbReference>
<evidence type="ECO:0000313" key="3">
    <source>
        <dbReference type="EMBL" id="RVT94908.1"/>
    </source>
</evidence>
<dbReference type="EMBL" id="SACN01000001">
    <property type="protein sequence ID" value="RVT94908.1"/>
    <property type="molecule type" value="Genomic_DNA"/>
</dbReference>
<organism evidence="3 4">
    <name type="scientific">Sphingomonas crocodyli</name>
    <dbReference type="NCBI Taxonomy" id="1979270"/>
    <lineage>
        <taxon>Bacteria</taxon>
        <taxon>Pseudomonadati</taxon>
        <taxon>Pseudomonadota</taxon>
        <taxon>Alphaproteobacteria</taxon>
        <taxon>Sphingomonadales</taxon>
        <taxon>Sphingomonadaceae</taxon>
        <taxon>Sphingomonas</taxon>
    </lineage>
</organism>
<dbReference type="SUPFAM" id="SSF53639">
    <property type="entry name" value="AraD/HMP-PK domain-like"/>
    <property type="match status" value="1"/>
</dbReference>
<dbReference type="GO" id="GO:0051015">
    <property type="term" value="F:actin filament binding"/>
    <property type="evidence" value="ECO:0007669"/>
    <property type="project" value="TreeGrafter"/>
</dbReference>
<dbReference type="InterPro" id="IPR036409">
    <property type="entry name" value="Aldolase_II/adducin_N_sf"/>
</dbReference>
<comment type="caution">
    <text evidence="3">The sequence shown here is derived from an EMBL/GenBank/DDBJ whole genome shotgun (WGS) entry which is preliminary data.</text>
</comment>
<dbReference type="Gene3D" id="3.40.225.10">
    <property type="entry name" value="Class II aldolase/adducin N-terminal domain"/>
    <property type="match status" value="1"/>
</dbReference>
<name>A0A437MB99_9SPHN</name>
<dbReference type="Proteomes" id="UP000282971">
    <property type="component" value="Unassembled WGS sequence"/>
</dbReference>
<protein>
    <submittedName>
        <fullName evidence="3">Class II aldolase/adducin family protein</fullName>
    </submittedName>
</protein>
<evidence type="ECO:0000256" key="1">
    <source>
        <dbReference type="ARBA" id="ARBA00037961"/>
    </source>
</evidence>
<sequence>MIDIRAQVSEAEWAARIELAAFYRIIHRLGMTDMIYNHVTLKVPGEEGAFLINAFGLDYSEMTASSLVKIDLDGNILLPPPHDYGINYAGLVIHSAIHAARPDLHCVAHSHTRAGVAVSSLECGLLPINQNALRFVGDLGYHDYEGPAFRMEERDRLVANLGSANNMILRNHGLIAGGRDVAQCYVNLWSLETACRMQIDTMACGAPIHKVSDEAIEESRRIYAMANDPDGMGSYTGAKLEWAAAVRLLDKDDTSYRS</sequence>
<dbReference type="PANTHER" id="PTHR10672:SF3">
    <property type="entry name" value="PROTEIN HU-LI TAI SHAO"/>
    <property type="match status" value="1"/>
</dbReference>
<comment type="similarity">
    <text evidence="1">Belongs to the aldolase class II family.</text>
</comment>
<reference evidence="3 4" key="1">
    <citation type="submission" date="2019-01" db="EMBL/GenBank/DDBJ databases">
        <authorList>
            <person name="Chen W.-M."/>
        </authorList>
    </citation>
    <scope>NUCLEOTIDE SEQUENCE [LARGE SCALE GENOMIC DNA]</scope>
    <source>
        <strain evidence="3 4">CCP-7</strain>
    </source>
</reference>
<keyword evidence="4" id="KW-1185">Reference proteome</keyword>
<accession>A0A437MB99</accession>
<feature type="domain" description="Class II aldolase/adducin N-terminal" evidence="2">
    <location>
        <begin position="17"/>
        <end position="199"/>
    </location>
</feature>
<dbReference type="InterPro" id="IPR001303">
    <property type="entry name" value="Aldolase_II/adducin_N"/>
</dbReference>
<dbReference type="SMART" id="SM01007">
    <property type="entry name" value="Aldolase_II"/>
    <property type="match status" value="1"/>
</dbReference>
<dbReference type="PANTHER" id="PTHR10672">
    <property type="entry name" value="ADDUCIN"/>
    <property type="match status" value="1"/>
</dbReference>
<dbReference type="RefSeq" id="WP_127744484.1">
    <property type="nucleotide sequence ID" value="NZ_SACN01000001.1"/>
</dbReference>
<dbReference type="AlphaFoldDB" id="A0A437MB99"/>
<dbReference type="GO" id="GO:0005856">
    <property type="term" value="C:cytoskeleton"/>
    <property type="evidence" value="ECO:0007669"/>
    <property type="project" value="TreeGrafter"/>
</dbReference>
<proteinExistence type="inferred from homology"/>